<evidence type="ECO:0000313" key="1">
    <source>
        <dbReference type="EMBL" id="GIX86164.1"/>
    </source>
</evidence>
<dbReference type="AlphaFoldDB" id="A0AAV4NP50"/>
<dbReference type="Proteomes" id="UP001054945">
    <property type="component" value="Unassembled WGS sequence"/>
</dbReference>
<accession>A0AAV4NP50</accession>
<comment type="caution">
    <text evidence="1">The sequence shown here is derived from an EMBL/GenBank/DDBJ whole genome shotgun (WGS) entry which is preliminary data.</text>
</comment>
<gene>
    <name evidence="1" type="ORF">CEXT_75181</name>
</gene>
<sequence length="149" mass="17304">MAHDIGEGVSEACKAHGRCKLSDLVKAIPWCTVILRIPNCYYRVIWLTGYPEDVIWMTLPEIASLGKWSTYYEMTISAAEWPTRKFYDMMKKPPENPCANITRTENEVNFIEQKQNDSSSESNELPPPRRTMVLFPNILRMQKLQRGLY</sequence>
<keyword evidence="2" id="KW-1185">Reference proteome</keyword>
<proteinExistence type="predicted"/>
<organism evidence="1 2">
    <name type="scientific">Caerostris extrusa</name>
    <name type="common">Bark spider</name>
    <name type="synonym">Caerostris bankana</name>
    <dbReference type="NCBI Taxonomy" id="172846"/>
    <lineage>
        <taxon>Eukaryota</taxon>
        <taxon>Metazoa</taxon>
        <taxon>Ecdysozoa</taxon>
        <taxon>Arthropoda</taxon>
        <taxon>Chelicerata</taxon>
        <taxon>Arachnida</taxon>
        <taxon>Araneae</taxon>
        <taxon>Araneomorphae</taxon>
        <taxon>Entelegynae</taxon>
        <taxon>Araneoidea</taxon>
        <taxon>Araneidae</taxon>
        <taxon>Caerostris</taxon>
    </lineage>
</organism>
<name>A0AAV4NP50_CAEEX</name>
<dbReference type="EMBL" id="BPLR01003570">
    <property type="protein sequence ID" value="GIX86164.1"/>
    <property type="molecule type" value="Genomic_DNA"/>
</dbReference>
<protein>
    <submittedName>
        <fullName evidence="1">Uncharacterized protein</fullName>
    </submittedName>
</protein>
<evidence type="ECO:0000313" key="2">
    <source>
        <dbReference type="Proteomes" id="UP001054945"/>
    </source>
</evidence>
<reference evidence="1 2" key="1">
    <citation type="submission" date="2021-06" db="EMBL/GenBank/DDBJ databases">
        <title>Caerostris extrusa draft genome.</title>
        <authorList>
            <person name="Kono N."/>
            <person name="Arakawa K."/>
        </authorList>
    </citation>
    <scope>NUCLEOTIDE SEQUENCE [LARGE SCALE GENOMIC DNA]</scope>
</reference>